<sequence>VHRCYSPNISNRVSAILSENHVSVSDGDDGYSPSCCLVTYLNKESDDEHPLACGSSSTRTPYALSALQMGRRGNMLCVRYIGDRSLYIV</sequence>
<accession>A0A2K3LK57</accession>
<dbReference type="Proteomes" id="UP000236291">
    <property type="component" value="Unassembled WGS sequence"/>
</dbReference>
<dbReference type="EMBL" id="ASHM01034991">
    <property type="protein sequence ID" value="PNX78915.1"/>
    <property type="molecule type" value="Genomic_DNA"/>
</dbReference>
<dbReference type="AlphaFoldDB" id="A0A2K3LK57"/>
<comment type="caution">
    <text evidence="1">The sequence shown here is derived from an EMBL/GenBank/DDBJ whole genome shotgun (WGS) entry which is preliminary data.</text>
</comment>
<evidence type="ECO:0000313" key="2">
    <source>
        <dbReference type="Proteomes" id="UP000236291"/>
    </source>
</evidence>
<reference evidence="1 2" key="2">
    <citation type="journal article" date="2017" name="Front. Plant Sci.">
        <title>Gene Classification and Mining of Molecular Markers Useful in Red Clover (Trifolium pratense) Breeding.</title>
        <authorList>
            <person name="Istvanek J."/>
            <person name="Dluhosova J."/>
            <person name="Dluhos P."/>
            <person name="Patkova L."/>
            <person name="Nedelnik J."/>
            <person name="Repkova J."/>
        </authorList>
    </citation>
    <scope>NUCLEOTIDE SEQUENCE [LARGE SCALE GENOMIC DNA]</scope>
    <source>
        <strain evidence="2">cv. Tatra</strain>
        <tissue evidence="1">Young leaves</tissue>
    </source>
</reference>
<proteinExistence type="predicted"/>
<name>A0A2K3LK57_TRIPR</name>
<evidence type="ECO:0000313" key="1">
    <source>
        <dbReference type="EMBL" id="PNX78915.1"/>
    </source>
</evidence>
<organism evidence="1 2">
    <name type="scientific">Trifolium pratense</name>
    <name type="common">Red clover</name>
    <dbReference type="NCBI Taxonomy" id="57577"/>
    <lineage>
        <taxon>Eukaryota</taxon>
        <taxon>Viridiplantae</taxon>
        <taxon>Streptophyta</taxon>
        <taxon>Embryophyta</taxon>
        <taxon>Tracheophyta</taxon>
        <taxon>Spermatophyta</taxon>
        <taxon>Magnoliopsida</taxon>
        <taxon>eudicotyledons</taxon>
        <taxon>Gunneridae</taxon>
        <taxon>Pentapetalae</taxon>
        <taxon>rosids</taxon>
        <taxon>fabids</taxon>
        <taxon>Fabales</taxon>
        <taxon>Fabaceae</taxon>
        <taxon>Papilionoideae</taxon>
        <taxon>50 kb inversion clade</taxon>
        <taxon>NPAAA clade</taxon>
        <taxon>Hologalegina</taxon>
        <taxon>IRL clade</taxon>
        <taxon>Trifolieae</taxon>
        <taxon>Trifolium</taxon>
    </lineage>
</organism>
<protein>
    <submittedName>
        <fullName evidence="1">Uncharacterized protein</fullName>
    </submittedName>
</protein>
<reference evidence="1 2" key="1">
    <citation type="journal article" date="2014" name="Am. J. Bot.">
        <title>Genome assembly and annotation for red clover (Trifolium pratense; Fabaceae).</title>
        <authorList>
            <person name="Istvanek J."/>
            <person name="Jaros M."/>
            <person name="Krenek A."/>
            <person name="Repkova J."/>
        </authorList>
    </citation>
    <scope>NUCLEOTIDE SEQUENCE [LARGE SCALE GENOMIC DNA]</scope>
    <source>
        <strain evidence="2">cv. Tatra</strain>
        <tissue evidence="1">Young leaves</tissue>
    </source>
</reference>
<feature type="non-terminal residue" evidence="1">
    <location>
        <position position="1"/>
    </location>
</feature>
<gene>
    <name evidence="1" type="ORF">L195_g034897</name>
</gene>